<dbReference type="EMBL" id="JAIQCV010000013">
    <property type="protein sequence ID" value="KAH1031361.1"/>
    <property type="molecule type" value="Genomic_DNA"/>
</dbReference>
<sequence length="234" mass="26029">MSQRRIREAIHPIDIADEPVQKVAVLVGDGNFLAWKQHVLLIVKTHRLHMFLDGTVSIPSRLIVNEDGVSDENPLYVRYEQQDSALAAWLLSTISPSLHNQLVGSSGSSYELWQAIMRIFGSHSTTKAMRYRSLLHNSRKNALSMSEYLAEIKHLCDSLAGCGQPVVSVGLVLVQVVSVGLILVRVGLILVQAQSMLQPICAVPMMGSIPHIIIQTQWCVDLFAKFSLPWLRLN</sequence>
<accession>A0A9D3U7F8</accession>
<keyword evidence="1" id="KW-1133">Transmembrane helix</keyword>
<dbReference type="PANTHER" id="PTHR47481:SF30">
    <property type="entry name" value="CCHC-TYPE DOMAIN-CONTAINING PROTEIN"/>
    <property type="match status" value="1"/>
</dbReference>
<keyword evidence="3" id="KW-1185">Reference proteome</keyword>
<comment type="caution">
    <text evidence="2">The sequence shown here is derived from an EMBL/GenBank/DDBJ whole genome shotgun (WGS) entry which is preliminary data.</text>
</comment>
<name>A0A9D3U7F8_9ROSI</name>
<feature type="transmembrane region" description="Helical" evidence="1">
    <location>
        <begin position="166"/>
        <end position="191"/>
    </location>
</feature>
<reference evidence="2 3" key="1">
    <citation type="journal article" date="2021" name="Plant Biotechnol. J.">
        <title>Multi-omics assisted identification of the key and species-specific regulatory components of drought-tolerant mechanisms in Gossypium stocksii.</title>
        <authorList>
            <person name="Yu D."/>
            <person name="Ke L."/>
            <person name="Zhang D."/>
            <person name="Wu Y."/>
            <person name="Sun Y."/>
            <person name="Mei J."/>
            <person name="Sun J."/>
            <person name="Sun Y."/>
        </authorList>
    </citation>
    <scope>NUCLEOTIDE SEQUENCE [LARGE SCALE GENOMIC DNA]</scope>
    <source>
        <strain evidence="3">cv. E1</strain>
        <tissue evidence="2">Leaf</tissue>
    </source>
</reference>
<gene>
    <name evidence="2" type="ORF">J1N35_043535</name>
</gene>
<keyword evidence="1" id="KW-0472">Membrane</keyword>
<dbReference type="Proteomes" id="UP000828251">
    <property type="component" value="Unassembled WGS sequence"/>
</dbReference>
<protein>
    <recommendedName>
        <fullName evidence="4">Retrotransposon Copia-like N-terminal domain-containing protein</fullName>
    </recommendedName>
</protein>
<dbReference type="AlphaFoldDB" id="A0A9D3U7F8"/>
<keyword evidence="1" id="KW-0812">Transmembrane</keyword>
<evidence type="ECO:0008006" key="4">
    <source>
        <dbReference type="Google" id="ProtNLM"/>
    </source>
</evidence>
<dbReference type="PANTHER" id="PTHR47481">
    <property type="match status" value="1"/>
</dbReference>
<evidence type="ECO:0000313" key="2">
    <source>
        <dbReference type="EMBL" id="KAH1031361.1"/>
    </source>
</evidence>
<organism evidence="2 3">
    <name type="scientific">Gossypium stocksii</name>
    <dbReference type="NCBI Taxonomy" id="47602"/>
    <lineage>
        <taxon>Eukaryota</taxon>
        <taxon>Viridiplantae</taxon>
        <taxon>Streptophyta</taxon>
        <taxon>Embryophyta</taxon>
        <taxon>Tracheophyta</taxon>
        <taxon>Spermatophyta</taxon>
        <taxon>Magnoliopsida</taxon>
        <taxon>eudicotyledons</taxon>
        <taxon>Gunneridae</taxon>
        <taxon>Pentapetalae</taxon>
        <taxon>rosids</taxon>
        <taxon>malvids</taxon>
        <taxon>Malvales</taxon>
        <taxon>Malvaceae</taxon>
        <taxon>Malvoideae</taxon>
        <taxon>Gossypium</taxon>
    </lineage>
</organism>
<evidence type="ECO:0000313" key="3">
    <source>
        <dbReference type="Proteomes" id="UP000828251"/>
    </source>
</evidence>
<dbReference type="OrthoDB" id="973354at2759"/>
<evidence type="ECO:0000256" key="1">
    <source>
        <dbReference type="SAM" id="Phobius"/>
    </source>
</evidence>
<proteinExistence type="predicted"/>